<protein>
    <recommendedName>
        <fullName evidence="2">DUF6249 domain-containing protein</fullName>
    </recommendedName>
</protein>
<organism evidence="3 4">
    <name type="scientific">Flammeovirga yaeyamensis</name>
    <dbReference type="NCBI Taxonomy" id="367791"/>
    <lineage>
        <taxon>Bacteria</taxon>
        <taxon>Pseudomonadati</taxon>
        <taxon>Bacteroidota</taxon>
        <taxon>Cytophagia</taxon>
        <taxon>Cytophagales</taxon>
        <taxon>Flammeovirgaceae</taxon>
        <taxon>Flammeovirga</taxon>
    </lineage>
</organism>
<dbReference type="AlphaFoldDB" id="A0AAX1N7K2"/>
<keyword evidence="1" id="KW-0472">Membrane</keyword>
<dbReference type="RefSeq" id="WP_066208683.1">
    <property type="nucleotide sequence ID" value="NZ_CP076132.1"/>
</dbReference>
<reference evidence="3 4" key="1">
    <citation type="submission" date="2021-05" db="EMBL/GenBank/DDBJ databases">
        <title>Comparative genomic studies on the polysaccharide-degrading batcterial strains of the Flammeovirga genus.</title>
        <authorList>
            <person name="Zewei F."/>
            <person name="Zheng Z."/>
            <person name="Yu L."/>
            <person name="Ruyue G."/>
            <person name="Yanhong M."/>
            <person name="Yuanyuan C."/>
            <person name="Jingyan G."/>
            <person name="Wenjun H."/>
        </authorList>
    </citation>
    <scope>NUCLEOTIDE SEQUENCE [LARGE SCALE GENOMIC DNA]</scope>
    <source>
        <strain evidence="3 4">NBRC:100898</strain>
    </source>
</reference>
<dbReference type="KEGG" id="fya:KMW28_07595"/>
<evidence type="ECO:0000256" key="1">
    <source>
        <dbReference type="SAM" id="Phobius"/>
    </source>
</evidence>
<dbReference type="EMBL" id="CP076132">
    <property type="protein sequence ID" value="QWG03439.1"/>
    <property type="molecule type" value="Genomic_DNA"/>
</dbReference>
<feature type="transmembrane region" description="Helical" evidence="1">
    <location>
        <begin position="12"/>
        <end position="28"/>
    </location>
</feature>
<dbReference type="Pfam" id="PF19762">
    <property type="entry name" value="DUF6249"/>
    <property type="match status" value="1"/>
</dbReference>
<keyword evidence="1" id="KW-0812">Transmembrane</keyword>
<feature type="transmembrane region" description="Helical" evidence="1">
    <location>
        <begin position="61"/>
        <end position="85"/>
    </location>
</feature>
<evidence type="ECO:0000259" key="2">
    <source>
        <dbReference type="Pfam" id="PF19762"/>
    </source>
</evidence>
<evidence type="ECO:0000313" key="4">
    <source>
        <dbReference type="Proteomes" id="UP000678679"/>
    </source>
</evidence>
<keyword evidence="4" id="KW-1185">Reference proteome</keyword>
<accession>A0AAX1N7K2</accession>
<proteinExistence type="predicted"/>
<sequence length="120" mass="13725">MQYGFGVLFETINYLAFFAAVTFSYFYYMKFRNQERMSLIERGVDVSEIYKKPEGKKNFPWITLAFFIMFVGIGIALSIFVSIANDLHKQIGVPLGFAICLISGSIGLLIGRKKEKKEDQ</sequence>
<name>A0AAX1N7K2_9BACT</name>
<feature type="transmembrane region" description="Helical" evidence="1">
    <location>
        <begin position="91"/>
        <end position="111"/>
    </location>
</feature>
<keyword evidence="1" id="KW-1133">Transmembrane helix</keyword>
<evidence type="ECO:0000313" key="3">
    <source>
        <dbReference type="EMBL" id="QWG03439.1"/>
    </source>
</evidence>
<dbReference type="Proteomes" id="UP000678679">
    <property type="component" value="Chromosome 1"/>
</dbReference>
<feature type="domain" description="DUF6249" evidence="2">
    <location>
        <begin position="18"/>
        <end position="111"/>
    </location>
</feature>
<gene>
    <name evidence="3" type="ORF">KMW28_07595</name>
</gene>
<dbReference type="InterPro" id="IPR046216">
    <property type="entry name" value="DUF6249"/>
</dbReference>